<protein>
    <submittedName>
        <fullName evidence="2">D-inositol-3-phosphate glycosyltransferase</fullName>
    </submittedName>
</protein>
<dbReference type="eggNOG" id="COG0438">
    <property type="taxonomic scope" value="Bacteria"/>
</dbReference>
<keyword evidence="3" id="KW-1185">Reference proteome</keyword>
<dbReference type="SUPFAM" id="SSF53756">
    <property type="entry name" value="UDP-Glycosyltransferase/glycogen phosphorylase"/>
    <property type="match status" value="1"/>
</dbReference>
<organism evidence="2 3">
    <name type="scientific">Accumulibacter regalis</name>
    <dbReference type="NCBI Taxonomy" id="522306"/>
    <lineage>
        <taxon>Bacteria</taxon>
        <taxon>Pseudomonadati</taxon>
        <taxon>Pseudomonadota</taxon>
        <taxon>Betaproteobacteria</taxon>
        <taxon>Candidatus Accumulibacter</taxon>
    </lineage>
</organism>
<dbReference type="PANTHER" id="PTHR12526:SF600">
    <property type="entry name" value="GLYCOSYL TRANSFERASE GROUP 1"/>
    <property type="match status" value="1"/>
</dbReference>
<dbReference type="GO" id="GO:0016757">
    <property type="term" value="F:glycosyltransferase activity"/>
    <property type="evidence" value="ECO:0007669"/>
    <property type="project" value="UniProtKB-ARBA"/>
</dbReference>
<evidence type="ECO:0000313" key="2">
    <source>
        <dbReference type="EMBL" id="EXI87378.1"/>
    </source>
</evidence>
<dbReference type="AlphaFoldDB" id="A0A011NXE3"/>
<comment type="caution">
    <text evidence="2">The sequence shown here is derived from an EMBL/GenBank/DDBJ whole genome shotgun (WGS) entry which is preliminary data.</text>
</comment>
<dbReference type="PATRIC" id="fig|1454004.3.peg.2589"/>
<dbReference type="Pfam" id="PF13579">
    <property type="entry name" value="Glyco_trans_4_4"/>
    <property type="match status" value="1"/>
</dbReference>
<dbReference type="Gene3D" id="3.40.50.2000">
    <property type="entry name" value="Glycogen Phosphorylase B"/>
    <property type="match status" value="2"/>
</dbReference>
<sequence length="346" mass="39815">MSILVRRAGQVLASAKVPSLLRQYGARIHGRFVEGFECKRIVIRNYAKKATHRHPDQKPSLVLCHDYFTADIGWQVARSFRARMVIDCHEYAPGQYMQDPLWVRWHRPRVIALQQYFLSRADAVTTVCEGIAGLLNAENKLKRPVRVVRSVPFFVEQPFRPAGNPLTVMYHGEIYASRGLHFAVRSLPLWRPEFRLVLRGYSDPSYVEELQHLANELGVADRFSIEPPVAFHEIVPAANRADIGYFVHQDISPQRRFALPNKFFEYIMAGLALCISDLPEMARLVRQYDLGALVTGCDEKAIADAINSFDRENIDAYKKRSIEAARQLNWEAESRHMLSLYEELFR</sequence>
<dbReference type="EMBL" id="JEMY01000034">
    <property type="protein sequence ID" value="EXI87378.1"/>
    <property type="molecule type" value="Genomic_DNA"/>
</dbReference>
<dbReference type="PANTHER" id="PTHR12526">
    <property type="entry name" value="GLYCOSYLTRANSFERASE"/>
    <property type="match status" value="1"/>
</dbReference>
<reference evidence="2" key="1">
    <citation type="submission" date="2014-02" db="EMBL/GenBank/DDBJ databases">
        <title>Expanding our view of genomic diversity in Candidatus Accumulibacter clades.</title>
        <authorList>
            <person name="Skennerton C.T."/>
            <person name="Barr J.J."/>
            <person name="Slater F.R."/>
            <person name="Bond P.L."/>
            <person name="Tyson G.W."/>
        </authorList>
    </citation>
    <scope>NUCLEOTIDE SEQUENCE [LARGE SCALE GENOMIC DNA]</scope>
</reference>
<accession>A0A011NXE3</accession>
<dbReference type="Proteomes" id="UP000022141">
    <property type="component" value="Unassembled WGS sequence"/>
</dbReference>
<dbReference type="InterPro" id="IPR028098">
    <property type="entry name" value="Glyco_trans_4-like_N"/>
</dbReference>
<dbReference type="Pfam" id="PF13692">
    <property type="entry name" value="Glyco_trans_1_4"/>
    <property type="match status" value="1"/>
</dbReference>
<evidence type="ECO:0000313" key="3">
    <source>
        <dbReference type="Proteomes" id="UP000022141"/>
    </source>
</evidence>
<feature type="domain" description="Glycosyltransferase subfamily 4-like N-terminal" evidence="1">
    <location>
        <begin position="55"/>
        <end position="148"/>
    </location>
</feature>
<name>A0A011NXE3_ACCRE</name>
<evidence type="ECO:0000259" key="1">
    <source>
        <dbReference type="Pfam" id="PF13579"/>
    </source>
</evidence>
<dbReference type="STRING" id="1454004.AW11_02506"/>
<gene>
    <name evidence="2" type="ORF">AW11_02506</name>
</gene>
<proteinExistence type="predicted"/>